<accession>A0A1C7H4W9</accession>
<dbReference type="KEGG" id="bcae:A4V03_16875"/>
<dbReference type="AlphaFoldDB" id="A0A1C7H4W9"/>
<dbReference type="InterPro" id="IPR010992">
    <property type="entry name" value="IHF-like_DNA-bd_dom_sf"/>
</dbReference>
<gene>
    <name evidence="2" type="ORF">A4V03_16875</name>
</gene>
<evidence type="ECO:0000313" key="3">
    <source>
        <dbReference type="Proteomes" id="UP000092631"/>
    </source>
</evidence>
<organism evidence="2 3">
    <name type="scientific">Bacteroides caecimuris</name>
    <dbReference type="NCBI Taxonomy" id="1796613"/>
    <lineage>
        <taxon>Bacteria</taxon>
        <taxon>Pseudomonadati</taxon>
        <taxon>Bacteroidota</taxon>
        <taxon>Bacteroidia</taxon>
        <taxon>Bacteroidales</taxon>
        <taxon>Bacteroidaceae</taxon>
        <taxon>Bacteroides</taxon>
    </lineage>
</organism>
<dbReference type="OrthoDB" id="1097869at2"/>
<dbReference type="Proteomes" id="UP000092631">
    <property type="component" value="Chromosome"/>
</dbReference>
<dbReference type="InterPro" id="IPR036388">
    <property type="entry name" value="WH-like_DNA-bd_sf"/>
</dbReference>
<evidence type="ECO:0000256" key="1">
    <source>
        <dbReference type="ARBA" id="ARBA00023125"/>
    </source>
</evidence>
<dbReference type="GO" id="GO:0003677">
    <property type="term" value="F:DNA binding"/>
    <property type="evidence" value="ECO:0007669"/>
    <property type="project" value="UniProtKB-KW"/>
</dbReference>
<dbReference type="Pfam" id="PF18291">
    <property type="entry name" value="HU-HIG"/>
    <property type="match status" value="1"/>
</dbReference>
<dbReference type="GeneID" id="82188813"/>
<keyword evidence="1 2" id="KW-0238">DNA-binding</keyword>
<dbReference type="InterPro" id="IPR041607">
    <property type="entry name" value="HU-HIG"/>
</dbReference>
<dbReference type="Gene3D" id="1.10.10.10">
    <property type="entry name" value="Winged helix-like DNA-binding domain superfamily/Winged helix DNA-binding domain"/>
    <property type="match status" value="1"/>
</dbReference>
<dbReference type="SUPFAM" id="SSF47729">
    <property type="entry name" value="IHF-like DNA-binding proteins"/>
    <property type="match status" value="1"/>
</dbReference>
<proteinExistence type="predicted"/>
<evidence type="ECO:0000313" key="2">
    <source>
        <dbReference type="EMBL" id="ANU59016.1"/>
    </source>
</evidence>
<name>A0A1C7H4W9_9BACE</name>
<dbReference type="RefSeq" id="WP_065539730.1">
    <property type="nucleotide sequence ID" value="NZ_CAJTCC010000028.1"/>
</dbReference>
<keyword evidence="3" id="KW-1185">Reference proteome</keyword>
<reference evidence="3" key="1">
    <citation type="submission" date="2016-04" db="EMBL/GenBank/DDBJ databases">
        <title>Complete Genome Sequences of Twelve Strains of a Stable Defined Moderately Diverse Mouse Microbiota 2 (sDMDMm2).</title>
        <authorList>
            <person name="Uchimura Y."/>
            <person name="Wyss M."/>
            <person name="Brugiroux S."/>
            <person name="Limenitakis J.P."/>
            <person name="Stecher B."/>
            <person name="McCoy K.D."/>
            <person name="Macpherson A.J."/>
        </authorList>
    </citation>
    <scope>NUCLEOTIDE SEQUENCE [LARGE SCALE GENOMIC DNA]</scope>
    <source>
        <strain evidence="3">I48</strain>
    </source>
</reference>
<dbReference type="EMBL" id="CP015401">
    <property type="protein sequence ID" value="ANU59016.1"/>
    <property type="molecule type" value="Genomic_DNA"/>
</dbReference>
<protein>
    <submittedName>
        <fullName evidence="2">DNA-binding protein</fullName>
    </submittedName>
</protein>
<sequence>MSVYYDLYASGNPQKKDEQQPLHARVIPSGTLDAKKFIELVSKSNGFSQATIEGCLQAVTDELQHWLKQGWIVEVGELGYFSLSLKCDHPVMEKKEIRSPSIHLNKVNLRINKKFRESLEPLPLERMESPYRSNGNPDEDKCRSILMQHLDEQGCITCVDFTRLAGISRYKATILLNTYLEEGIIRKYGGGKTVVYLKR</sequence>